<feature type="chain" id="PRO_5029603375" evidence="2">
    <location>
        <begin position="20"/>
        <end position="82"/>
    </location>
</feature>
<organism evidence="3 4">
    <name type="scientific">Gossypium schwendimanii</name>
    <name type="common">Cotton</name>
    <dbReference type="NCBI Taxonomy" id="34291"/>
    <lineage>
        <taxon>Eukaryota</taxon>
        <taxon>Viridiplantae</taxon>
        <taxon>Streptophyta</taxon>
        <taxon>Embryophyta</taxon>
        <taxon>Tracheophyta</taxon>
        <taxon>Spermatophyta</taxon>
        <taxon>Magnoliopsida</taxon>
        <taxon>eudicotyledons</taxon>
        <taxon>Gunneridae</taxon>
        <taxon>Pentapetalae</taxon>
        <taxon>rosids</taxon>
        <taxon>malvids</taxon>
        <taxon>Malvales</taxon>
        <taxon>Malvaceae</taxon>
        <taxon>Malvoideae</taxon>
        <taxon>Gossypium</taxon>
    </lineage>
</organism>
<reference evidence="3 4" key="1">
    <citation type="journal article" date="2019" name="Genome Biol. Evol.">
        <title>Insights into the evolution of the New World diploid cottons (Gossypium, subgenus Houzingenia) based on genome sequencing.</title>
        <authorList>
            <person name="Grover C.E."/>
            <person name="Arick M.A. 2nd"/>
            <person name="Thrash A."/>
            <person name="Conover J.L."/>
            <person name="Sanders W.S."/>
            <person name="Peterson D.G."/>
            <person name="Frelichowski J.E."/>
            <person name="Scheffler J.A."/>
            <person name="Scheffler B.E."/>
            <person name="Wendel J.F."/>
        </authorList>
    </citation>
    <scope>NUCLEOTIDE SEQUENCE [LARGE SCALE GENOMIC DNA]</scope>
    <source>
        <strain evidence="3">1</strain>
        <tissue evidence="3">Leaf</tissue>
    </source>
</reference>
<evidence type="ECO:0000313" key="3">
    <source>
        <dbReference type="EMBL" id="MBA0877860.1"/>
    </source>
</evidence>
<name>A0A7J9N3N9_GOSSC</name>
<keyword evidence="2" id="KW-0732">Signal</keyword>
<dbReference type="Proteomes" id="UP000593576">
    <property type="component" value="Unassembled WGS sequence"/>
</dbReference>
<keyword evidence="4" id="KW-1185">Reference proteome</keyword>
<keyword evidence="1" id="KW-1133">Transmembrane helix</keyword>
<dbReference type="EMBL" id="JABFAF010269636">
    <property type="protein sequence ID" value="MBA0877860.1"/>
    <property type="molecule type" value="Genomic_DNA"/>
</dbReference>
<dbReference type="OrthoDB" id="1933690at2759"/>
<evidence type="ECO:0000256" key="1">
    <source>
        <dbReference type="SAM" id="Phobius"/>
    </source>
</evidence>
<dbReference type="PANTHER" id="PTHR37183:SF1">
    <property type="entry name" value="PLANT THIONIN FAMILY PROTEIN"/>
    <property type="match status" value="1"/>
</dbReference>
<protein>
    <submittedName>
        <fullName evidence="3">Uncharacterized protein</fullName>
    </submittedName>
</protein>
<keyword evidence="1" id="KW-0472">Membrane</keyword>
<proteinExistence type="predicted"/>
<accession>A0A7J9N3N9</accession>
<evidence type="ECO:0000313" key="4">
    <source>
        <dbReference type="Proteomes" id="UP000593576"/>
    </source>
</evidence>
<sequence length="82" mass="9262">MKKMMIIAVLIFCVLSSQMENVAPQVDCYDACSTGCVQSNSKFKKRRTFFNFFFIFFVVRGLCSDAIASARLDAVQVRFTLG</sequence>
<keyword evidence="1" id="KW-0812">Transmembrane</keyword>
<dbReference type="PANTHER" id="PTHR37183">
    <property type="entry name" value="PLANT THIONIN FAMILY PROTEIN"/>
    <property type="match status" value="1"/>
</dbReference>
<gene>
    <name evidence="3" type="ORF">Goshw_026125</name>
</gene>
<feature type="signal peptide" evidence="2">
    <location>
        <begin position="1"/>
        <end position="19"/>
    </location>
</feature>
<dbReference type="AlphaFoldDB" id="A0A7J9N3N9"/>
<feature type="transmembrane region" description="Helical" evidence="1">
    <location>
        <begin position="52"/>
        <end position="72"/>
    </location>
</feature>
<evidence type="ECO:0000256" key="2">
    <source>
        <dbReference type="SAM" id="SignalP"/>
    </source>
</evidence>
<comment type="caution">
    <text evidence="3">The sequence shown here is derived from an EMBL/GenBank/DDBJ whole genome shotgun (WGS) entry which is preliminary data.</text>
</comment>